<dbReference type="InterPro" id="IPR025337">
    <property type="entry name" value="Questin_oxidase-like"/>
</dbReference>
<organism evidence="2 3">
    <name type="scientific">Penicillium arizonense</name>
    <dbReference type="NCBI Taxonomy" id="1835702"/>
    <lineage>
        <taxon>Eukaryota</taxon>
        <taxon>Fungi</taxon>
        <taxon>Dikarya</taxon>
        <taxon>Ascomycota</taxon>
        <taxon>Pezizomycotina</taxon>
        <taxon>Eurotiomycetes</taxon>
        <taxon>Eurotiomycetidae</taxon>
        <taxon>Eurotiales</taxon>
        <taxon>Aspergillaceae</taxon>
        <taxon>Penicillium</taxon>
    </lineage>
</organism>
<dbReference type="PANTHER" id="PTHR35870:SF7">
    <property type="entry name" value="BAEYER-VILLIGER OXIDASE MDPL"/>
    <property type="match status" value="1"/>
</dbReference>
<proteinExistence type="predicted"/>
<dbReference type="OrthoDB" id="10004862at2759"/>
<accession>A0A1F5LJT1</accession>
<dbReference type="EMBL" id="LXJU01000008">
    <property type="protein sequence ID" value="OGE53280.1"/>
    <property type="molecule type" value="Genomic_DNA"/>
</dbReference>
<keyword evidence="1" id="KW-0560">Oxidoreductase</keyword>
<protein>
    <recommendedName>
        <fullName evidence="4">Oxidoreductase AflY</fullName>
    </recommendedName>
</protein>
<name>A0A1F5LJT1_PENAI</name>
<gene>
    <name evidence="2" type="ORF">PENARI_c008G02860</name>
</gene>
<evidence type="ECO:0000256" key="1">
    <source>
        <dbReference type="ARBA" id="ARBA00023002"/>
    </source>
</evidence>
<evidence type="ECO:0000313" key="2">
    <source>
        <dbReference type="EMBL" id="OGE53280.1"/>
    </source>
</evidence>
<dbReference type="STRING" id="1835702.A0A1F5LJT1"/>
<dbReference type="Proteomes" id="UP000177622">
    <property type="component" value="Unassembled WGS sequence"/>
</dbReference>
<keyword evidence="3" id="KW-1185">Reference proteome</keyword>
<comment type="caution">
    <text evidence="2">The sequence shown here is derived from an EMBL/GenBank/DDBJ whole genome shotgun (WGS) entry which is preliminary data.</text>
</comment>
<reference evidence="2 3" key="1">
    <citation type="journal article" date="2016" name="Sci. Rep.">
        <title>Penicillium arizonense, a new, genome sequenced fungal species, reveals a high chemical diversity in secreted metabolites.</title>
        <authorList>
            <person name="Grijseels S."/>
            <person name="Nielsen J.C."/>
            <person name="Randelovic M."/>
            <person name="Nielsen J."/>
            <person name="Nielsen K.F."/>
            <person name="Workman M."/>
            <person name="Frisvad J.C."/>
        </authorList>
    </citation>
    <scope>NUCLEOTIDE SEQUENCE [LARGE SCALE GENOMIC DNA]</scope>
    <source>
        <strain evidence="2 3">CBS 141311</strain>
    </source>
</reference>
<dbReference type="AlphaFoldDB" id="A0A1F5LJT1"/>
<evidence type="ECO:0008006" key="4">
    <source>
        <dbReference type="Google" id="ProtNLM"/>
    </source>
</evidence>
<dbReference type="GO" id="GO:0016491">
    <property type="term" value="F:oxidoreductase activity"/>
    <property type="evidence" value="ECO:0007669"/>
    <property type="project" value="UniProtKB-KW"/>
</dbReference>
<dbReference type="PANTHER" id="PTHR35870">
    <property type="entry name" value="PROTEIN, PUTATIVE (AFU_ORTHOLOGUE AFUA_5G03330)-RELATED"/>
    <property type="match status" value="1"/>
</dbReference>
<evidence type="ECO:0000313" key="3">
    <source>
        <dbReference type="Proteomes" id="UP000177622"/>
    </source>
</evidence>
<dbReference type="Pfam" id="PF14027">
    <property type="entry name" value="Questin_oxidase"/>
    <property type="match status" value="1"/>
</dbReference>
<dbReference type="RefSeq" id="XP_022488719.1">
    <property type="nucleotide sequence ID" value="XM_022631365.1"/>
</dbReference>
<sequence>MTSNIQLSPTSVGIFKASDIAPGSIEKCNTLLDINHEKYHIFFQDPAFHNHMAHSLLTNLSLGATPEELEDRFNDLVPIQREIPEIDHVLLKELGDPEVFYNAIGQIHQYHTFLEFFEGQISAKGWKQVLQDYLFARTKLANRMLAQLLEGVYHPLIHLGFGVEFEQPAIIAESLAQAASHDRMNIEDLFFEAEALANETKAQQTGKPKPLIELLSEVRANEAIRNGPRWSDLGGKMKNGVIGRAGGALANIAAQFFICDHVYEDLERRTAEMISVCAYLVGSVLREDRKRKLDFFIMHAVNSSIFCTVLIRQDWIKLEDKIRLVEWKGRLDLAWYAAEGCPPLNDVAISSYTGSSEMSWQEVFSAARRECDDGHVSKIVRALKHGENETGIYEGGEWSNYFPMKDDMWLQLARICLDTTRSLPWEAKWVWFAGFNEAWQRPDLQV</sequence>
<dbReference type="GeneID" id="34576099"/>